<dbReference type="PROSITE" id="PS50835">
    <property type="entry name" value="IG_LIKE"/>
    <property type="match status" value="1"/>
</dbReference>
<reference evidence="5" key="2">
    <citation type="submission" date="2025-08" db="UniProtKB">
        <authorList>
            <consortium name="Ensembl"/>
        </authorList>
    </citation>
    <scope>IDENTIFICATION</scope>
</reference>
<dbReference type="GO" id="GO:0005576">
    <property type="term" value="C:extracellular region"/>
    <property type="evidence" value="ECO:0007669"/>
    <property type="project" value="UniProtKB-ARBA"/>
</dbReference>
<evidence type="ECO:0000256" key="2">
    <source>
        <dbReference type="ARBA" id="ARBA00023130"/>
    </source>
</evidence>
<evidence type="ECO:0000256" key="1">
    <source>
        <dbReference type="ARBA" id="ARBA00022859"/>
    </source>
</evidence>
<dbReference type="InterPro" id="IPR003599">
    <property type="entry name" value="Ig_sub"/>
</dbReference>
<dbReference type="SMART" id="SM00406">
    <property type="entry name" value="IGv"/>
    <property type="match status" value="1"/>
</dbReference>
<dbReference type="Proteomes" id="UP000001646">
    <property type="component" value="Unplaced"/>
</dbReference>
<sequence length="144" mass="16168">NDILVLLFSFNLCPFSFSPGSSSQIQLTESGRGLLKPGETLELTCTVTGETITSSYWWNWVQQVSGKGLEWMGGWAGSSYYSTALRDRLTISVDPSKTKYFLRLSSLVAADSGMYYCARGTERQTEARIVQKWKVGLNNTMRRE</sequence>
<dbReference type="InterPro" id="IPR013106">
    <property type="entry name" value="Ig_V-set"/>
</dbReference>
<dbReference type="SUPFAM" id="SSF48726">
    <property type="entry name" value="Immunoglobulin"/>
    <property type="match status" value="1"/>
</dbReference>
<dbReference type="InterPro" id="IPR036179">
    <property type="entry name" value="Ig-like_dom_sf"/>
</dbReference>
<dbReference type="Ensembl" id="ENSACAT00000027897.2">
    <property type="protein sequence ID" value="ENSACAP00000019533.2"/>
    <property type="gene ID" value="ENSACAG00000023684.2"/>
</dbReference>
<dbReference type="InterPro" id="IPR013783">
    <property type="entry name" value="Ig-like_fold"/>
</dbReference>
<name>H9GSM0_ANOCA</name>
<keyword evidence="6" id="KW-1185">Reference proteome</keyword>
<dbReference type="Pfam" id="PF07686">
    <property type="entry name" value="V-set"/>
    <property type="match status" value="1"/>
</dbReference>
<dbReference type="AlphaFoldDB" id="H9GSM0"/>
<dbReference type="SMART" id="SM00409">
    <property type="entry name" value="IG"/>
    <property type="match status" value="1"/>
</dbReference>
<dbReference type="InParanoid" id="H9GSM0"/>
<reference evidence="5" key="1">
    <citation type="submission" date="2009-12" db="EMBL/GenBank/DDBJ databases">
        <title>The Genome Sequence of Anolis carolinensis (Green Anole Lizard).</title>
        <authorList>
            <consortium name="The Genome Sequencing Platform"/>
            <person name="Di Palma F."/>
            <person name="Alfoldi J."/>
            <person name="Heiman D."/>
            <person name="Young S."/>
            <person name="Grabherr M."/>
            <person name="Johnson J."/>
            <person name="Lander E.S."/>
            <person name="Lindblad-Toh K."/>
        </authorList>
    </citation>
    <scope>NUCLEOTIDE SEQUENCE [LARGE SCALE GENOMIC DNA]</scope>
    <source>
        <strain evidence="5">JBL SC #1</strain>
    </source>
</reference>
<keyword evidence="2" id="KW-1064">Adaptive immunity</keyword>
<evidence type="ECO:0000259" key="4">
    <source>
        <dbReference type="PROSITE" id="PS50835"/>
    </source>
</evidence>
<dbReference type="InterPro" id="IPR007110">
    <property type="entry name" value="Ig-like_dom"/>
</dbReference>
<proteinExistence type="predicted"/>
<dbReference type="GO" id="GO:0019814">
    <property type="term" value="C:immunoglobulin complex"/>
    <property type="evidence" value="ECO:0007669"/>
    <property type="project" value="UniProtKB-KW"/>
</dbReference>
<dbReference type="InterPro" id="IPR050199">
    <property type="entry name" value="IgHV"/>
</dbReference>
<keyword evidence="3" id="KW-1280">Immunoglobulin</keyword>
<dbReference type="STRING" id="28377.ENSACAP00000019533"/>
<dbReference type="Bgee" id="ENSACAG00000023684">
    <property type="expression patterns" value="Expressed in lung and 3 other cell types or tissues"/>
</dbReference>
<dbReference type="GeneTree" id="ENSGT01030000234536"/>
<protein>
    <recommendedName>
        <fullName evidence="4">Ig-like domain-containing protein</fullName>
    </recommendedName>
</protein>
<evidence type="ECO:0000313" key="6">
    <source>
        <dbReference type="Proteomes" id="UP000001646"/>
    </source>
</evidence>
<dbReference type="GO" id="GO:0016064">
    <property type="term" value="P:immunoglobulin mediated immune response"/>
    <property type="evidence" value="ECO:0000318"/>
    <property type="project" value="GO_Central"/>
</dbReference>
<dbReference type="HOGENOM" id="CLU_077975_5_0_1"/>
<dbReference type="FunCoup" id="H9GSM0">
    <property type="interactions" value="3"/>
</dbReference>
<dbReference type="eggNOG" id="ENOG502S5TB">
    <property type="taxonomic scope" value="Eukaryota"/>
</dbReference>
<evidence type="ECO:0000256" key="3">
    <source>
        <dbReference type="ARBA" id="ARBA00043265"/>
    </source>
</evidence>
<reference evidence="5" key="3">
    <citation type="submission" date="2025-09" db="UniProtKB">
        <authorList>
            <consortium name="Ensembl"/>
        </authorList>
    </citation>
    <scope>IDENTIFICATION</scope>
</reference>
<dbReference type="PANTHER" id="PTHR23266">
    <property type="entry name" value="IMMUNOGLOBULIN HEAVY CHAIN"/>
    <property type="match status" value="1"/>
</dbReference>
<keyword evidence="1" id="KW-0391">Immunity</keyword>
<feature type="domain" description="Ig-like" evidence="4">
    <location>
        <begin position="19"/>
        <end position="117"/>
    </location>
</feature>
<dbReference type="GO" id="GO:0003823">
    <property type="term" value="F:antigen binding"/>
    <property type="evidence" value="ECO:0000318"/>
    <property type="project" value="GO_Central"/>
</dbReference>
<accession>H9GSM0</accession>
<organism evidence="5 6">
    <name type="scientific">Anolis carolinensis</name>
    <name type="common">Green anole</name>
    <name type="synonym">American chameleon</name>
    <dbReference type="NCBI Taxonomy" id="28377"/>
    <lineage>
        <taxon>Eukaryota</taxon>
        <taxon>Metazoa</taxon>
        <taxon>Chordata</taxon>
        <taxon>Craniata</taxon>
        <taxon>Vertebrata</taxon>
        <taxon>Euteleostomi</taxon>
        <taxon>Lepidosauria</taxon>
        <taxon>Squamata</taxon>
        <taxon>Bifurcata</taxon>
        <taxon>Unidentata</taxon>
        <taxon>Episquamata</taxon>
        <taxon>Toxicofera</taxon>
        <taxon>Iguania</taxon>
        <taxon>Dactyloidae</taxon>
        <taxon>Anolis</taxon>
    </lineage>
</organism>
<dbReference type="FunFam" id="2.60.40.10:FF:002426">
    <property type="entry name" value="Immunoglobulin heavy variable V15-2"/>
    <property type="match status" value="1"/>
</dbReference>
<evidence type="ECO:0000313" key="5">
    <source>
        <dbReference type="Ensembl" id="ENSACAP00000019533.2"/>
    </source>
</evidence>
<dbReference type="Gene3D" id="2.60.40.10">
    <property type="entry name" value="Immunoglobulins"/>
    <property type="match status" value="1"/>
</dbReference>